<dbReference type="Gene3D" id="3.40.50.1000">
    <property type="entry name" value="HAD superfamily/HAD-like"/>
    <property type="match status" value="1"/>
</dbReference>
<dbReference type="SUPFAM" id="SSF56784">
    <property type="entry name" value="HAD-like"/>
    <property type="match status" value="1"/>
</dbReference>
<keyword evidence="6" id="KW-0460">Magnesium</keyword>
<gene>
    <name evidence="9" type="ORF">BU14_1770s0002</name>
</gene>
<evidence type="ECO:0000256" key="2">
    <source>
        <dbReference type="ARBA" id="ARBA00006024"/>
    </source>
</evidence>
<keyword evidence="8" id="KW-0812">Transmembrane</keyword>
<dbReference type="PANTHER" id="PTHR43079:SF1">
    <property type="entry name" value="CADMIUM_ZINC-TRANSPORTING ATPASE HMA1, CHLOROPLASTIC-RELATED"/>
    <property type="match status" value="1"/>
</dbReference>
<evidence type="ECO:0000313" key="9">
    <source>
        <dbReference type="EMBL" id="OSX69176.1"/>
    </source>
</evidence>
<organism evidence="9 10">
    <name type="scientific">Porphyra umbilicalis</name>
    <name type="common">Purple laver</name>
    <name type="synonym">Red alga</name>
    <dbReference type="NCBI Taxonomy" id="2786"/>
    <lineage>
        <taxon>Eukaryota</taxon>
        <taxon>Rhodophyta</taxon>
        <taxon>Bangiophyceae</taxon>
        <taxon>Bangiales</taxon>
        <taxon>Bangiaceae</taxon>
        <taxon>Porphyra</taxon>
    </lineage>
</organism>
<accession>A0A1X6NL33</accession>
<evidence type="ECO:0000256" key="8">
    <source>
        <dbReference type="SAM" id="Phobius"/>
    </source>
</evidence>
<keyword evidence="10" id="KW-1185">Reference proteome</keyword>
<dbReference type="PRINTS" id="PR00119">
    <property type="entry name" value="CATATPASE"/>
</dbReference>
<reference evidence="9 10" key="1">
    <citation type="submission" date="2017-03" db="EMBL/GenBank/DDBJ databases">
        <title>WGS assembly of Porphyra umbilicalis.</title>
        <authorList>
            <person name="Brawley S.H."/>
            <person name="Blouin N.A."/>
            <person name="Ficko-Blean E."/>
            <person name="Wheeler G.L."/>
            <person name="Lohr M."/>
            <person name="Goodson H.V."/>
            <person name="Jenkins J.W."/>
            <person name="Blaby-Haas C.E."/>
            <person name="Helliwell K.E."/>
            <person name="Chan C."/>
            <person name="Marriage T."/>
            <person name="Bhattacharya D."/>
            <person name="Klein A.S."/>
            <person name="Badis Y."/>
            <person name="Brodie J."/>
            <person name="Cao Y."/>
            <person name="Collen J."/>
            <person name="Dittami S.M."/>
            <person name="Gachon C.M."/>
            <person name="Green B.R."/>
            <person name="Karpowicz S."/>
            <person name="Kim J.W."/>
            <person name="Kudahl U."/>
            <person name="Lin S."/>
            <person name="Michel G."/>
            <person name="Mittag M."/>
            <person name="Olson B.J."/>
            <person name="Pangilinan J."/>
            <person name="Peng Y."/>
            <person name="Qiu H."/>
            <person name="Shu S."/>
            <person name="Singer J.T."/>
            <person name="Smith A.G."/>
            <person name="Sprecher B.N."/>
            <person name="Wagner V."/>
            <person name="Wang W."/>
            <person name="Wang Z.-Y."/>
            <person name="Yan J."/>
            <person name="Yarish C."/>
            <person name="Zoeuner-Riek S."/>
            <person name="Zhuang Y."/>
            <person name="Zou Y."/>
            <person name="Lindquist E.A."/>
            <person name="Grimwood J."/>
            <person name="Barry K."/>
            <person name="Rokhsar D.S."/>
            <person name="Schmutz J."/>
            <person name="Stiller J.W."/>
            <person name="Grossman A.R."/>
            <person name="Prochnik S.E."/>
        </authorList>
    </citation>
    <scope>NUCLEOTIDE SEQUENCE [LARGE SCALE GENOMIC DNA]</scope>
    <source>
        <strain evidence="9">4086291</strain>
    </source>
</reference>
<dbReference type="GO" id="GO:0046872">
    <property type="term" value="F:metal ion binding"/>
    <property type="evidence" value="ECO:0007669"/>
    <property type="project" value="UniProtKB-KW"/>
</dbReference>
<evidence type="ECO:0000256" key="5">
    <source>
        <dbReference type="ARBA" id="ARBA00022840"/>
    </source>
</evidence>
<dbReference type="AlphaFoldDB" id="A0A1X6NL33"/>
<dbReference type="InterPro" id="IPR051949">
    <property type="entry name" value="Cation_Transport_ATPase"/>
</dbReference>
<evidence type="ECO:0000256" key="6">
    <source>
        <dbReference type="ARBA" id="ARBA00022842"/>
    </source>
</evidence>
<dbReference type="OrthoDB" id="432719at2759"/>
<name>A0A1X6NL33_PORUM</name>
<evidence type="ECO:0000313" key="10">
    <source>
        <dbReference type="Proteomes" id="UP000218209"/>
    </source>
</evidence>
<protein>
    <recommendedName>
        <fullName evidence="11">Cation-transporting P-type ATPase C-terminal domain-containing protein</fullName>
    </recommendedName>
</protein>
<keyword evidence="8" id="KW-0472">Membrane</keyword>
<keyword evidence="3" id="KW-0479">Metal-binding</keyword>
<keyword evidence="7" id="KW-1278">Translocase</keyword>
<dbReference type="PANTHER" id="PTHR43079">
    <property type="entry name" value="PROBABLE CADMIUM/ZINC-TRANSPORTING ATPASE HMA1"/>
    <property type="match status" value="1"/>
</dbReference>
<evidence type="ECO:0000256" key="7">
    <source>
        <dbReference type="ARBA" id="ARBA00022967"/>
    </source>
</evidence>
<dbReference type="GO" id="GO:0005524">
    <property type="term" value="F:ATP binding"/>
    <property type="evidence" value="ECO:0007669"/>
    <property type="project" value="UniProtKB-KW"/>
</dbReference>
<keyword evidence="5" id="KW-0067">ATP-binding</keyword>
<keyword evidence="8" id="KW-1133">Transmembrane helix</keyword>
<sequence>MLTGDNAASAASVADAVGGLDEVVAGLTPAGKLEYVTARAGGGGGGGDGGGGGLMVVGDGINDAPALSAATVGVAVGLATSSAAAAAAADVVLLRGAVTDVPWLVAKAQSTRAVVQQNLLLALGLMVLAVVPVAAGAIPLWQAVLMHEGGTVLVGLNGLRLLSDRLS</sequence>
<evidence type="ECO:0000256" key="3">
    <source>
        <dbReference type="ARBA" id="ARBA00022723"/>
    </source>
</evidence>
<evidence type="ECO:0008006" key="11">
    <source>
        <dbReference type="Google" id="ProtNLM"/>
    </source>
</evidence>
<dbReference type="Proteomes" id="UP000218209">
    <property type="component" value="Unassembled WGS sequence"/>
</dbReference>
<dbReference type="GO" id="GO:0016020">
    <property type="term" value="C:membrane"/>
    <property type="evidence" value="ECO:0007669"/>
    <property type="project" value="UniProtKB-SubCell"/>
</dbReference>
<proteinExistence type="inferred from homology"/>
<keyword evidence="4" id="KW-0547">Nucleotide-binding</keyword>
<dbReference type="InterPro" id="IPR036412">
    <property type="entry name" value="HAD-like_sf"/>
</dbReference>
<comment type="similarity">
    <text evidence="2">Belongs to the cation transport ATPase (P-type) (TC 3.A.3) family. Type IB subfamily.</text>
</comment>
<dbReference type="InterPro" id="IPR023214">
    <property type="entry name" value="HAD_sf"/>
</dbReference>
<feature type="transmembrane region" description="Helical" evidence="8">
    <location>
        <begin position="119"/>
        <end position="138"/>
    </location>
</feature>
<comment type="subcellular location">
    <subcellularLocation>
        <location evidence="1">Membrane</location>
        <topology evidence="1">Multi-pass membrane protein</topology>
    </subcellularLocation>
</comment>
<evidence type="ECO:0000256" key="1">
    <source>
        <dbReference type="ARBA" id="ARBA00004141"/>
    </source>
</evidence>
<dbReference type="EMBL" id="KV919721">
    <property type="protein sequence ID" value="OSX69176.1"/>
    <property type="molecule type" value="Genomic_DNA"/>
</dbReference>
<evidence type="ECO:0000256" key="4">
    <source>
        <dbReference type="ARBA" id="ARBA00022741"/>
    </source>
</evidence>